<evidence type="ECO:0000313" key="4">
    <source>
        <dbReference type="Proteomes" id="UP000230251"/>
    </source>
</evidence>
<dbReference type="EMBL" id="PFSI01000011">
    <property type="protein sequence ID" value="PJC24877.1"/>
    <property type="molecule type" value="Genomic_DNA"/>
</dbReference>
<comment type="caution">
    <text evidence="3">The sequence shown here is derived from an EMBL/GenBank/DDBJ whole genome shotgun (WGS) entry which is preliminary data.</text>
</comment>
<keyword evidence="2" id="KW-0812">Transmembrane</keyword>
<dbReference type="Proteomes" id="UP000230251">
    <property type="component" value="Unassembled WGS sequence"/>
</dbReference>
<keyword evidence="2" id="KW-1133">Transmembrane helix</keyword>
<dbReference type="AlphaFoldDB" id="A0A2M8EQB6"/>
<feature type="region of interest" description="Disordered" evidence="1">
    <location>
        <begin position="103"/>
        <end position="133"/>
    </location>
</feature>
<evidence type="ECO:0000313" key="3">
    <source>
        <dbReference type="EMBL" id="PJC24877.1"/>
    </source>
</evidence>
<protein>
    <submittedName>
        <fullName evidence="3">Uncharacterized protein</fullName>
    </submittedName>
</protein>
<feature type="transmembrane region" description="Helical" evidence="2">
    <location>
        <begin position="12"/>
        <end position="30"/>
    </location>
</feature>
<reference evidence="4" key="1">
    <citation type="submission" date="2017-09" db="EMBL/GenBank/DDBJ databases">
        <title>Depth-based differentiation of microbial function through sediment-hosted aquifers and enrichment of novel symbionts in the deep terrestrial subsurface.</title>
        <authorList>
            <person name="Probst A.J."/>
            <person name="Ladd B."/>
            <person name="Jarett J.K."/>
            <person name="Geller-Mcgrath D.E."/>
            <person name="Sieber C.M.K."/>
            <person name="Emerson J.B."/>
            <person name="Anantharaman K."/>
            <person name="Thomas B.C."/>
            <person name="Malmstrom R."/>
            <person name="Stieglmeier M."/>
            <person name="Klingl A."/>
            <person name="Woyke T."/>
            <person name="Ryan C.M."/>
            <person name="Banfield J.F."/>
        </authorList>
    </citation>
    <scope>NUCLEOTIDE SEQUENCE [LARGE SCALE GENOMIC DNA]</scope>
</reference>
<sequence>MRIESSRKKERLVFLITAVGIVFVLIIWGFQLNEMFRDVTGEAIPEDVGSTADDLQAAVELSDQMKETIPFLQTSLNDILDQAWKNKTEEATDSALLEIGNQLNNELERQSQEGQENAPENGAVEATQPESAT</sequence>
<gene>
    <name evidence="3" type="ORF">CO057_00445</name>
</gene>
<proteinExistence type="predicted"/>
<evidence type="ECO:0000256" key="2">
    <source>
        <dbReference type="SAM" id="Phobius"/>
    </source>
</evidence>
<name>A0A2M8EQB6_9BACT</name>
<organism evidence="3 4">
    <name type="scientific">Candidatus Uhrbacteria bacterium CG_4_9_14_0_2_um_filter_41_50</name>
    <dbReference type="NCBI Taxonomy" id="1975031"/>
    <lineage>
        <taxon>Bacteria</taxon>
        <taxon>Candidatus Uhriibacteriota</taxon>
    </lineage>
</organism>
<keyword evidence="2" id="KW-0472">Membrane</keyword>
<evidence type="ECO:0000256" key="1">
    <source>
        <dbReference type="SAM" id="MobiDB-lite"/>
    </source>
</evidence>
<accession>A0A2M8EQB6</accession>